<sequence>MLRWAVEEYLSMPILLVKMLIANQRKKKGIRVEKIYFGKDHGQYVLFFHSDDRRKRNKLIFFVHGGGWIFGLPDIYRFIGYFFARTGYPAILVGHRSSLFHKFPDQLEDIEKGLRKSVEKLGMGEWKTLKIILCGHSSGGQLAALMALNGEKDPIVCREQLSGVITLGAPLDLSAKRNYFIKKLVKLLVKNPMKWHQANPIEQIHGKEEIPFFCIHGKKDTILGMDQAANFVEKYNQYNGDLGKLFIAGNLHHSDMIQIFLSGRTETKAVLEWIQERE</sequence>
<organism evidence="3 4">
    <name type="scientific">Geosporobacter ferrireducens</name>
    <dbReference type="NCBI Taxonomy" id="1424294"/>
    <lineage>
        <taxon>Bacteria</taxon>
        <taxon>Bacillati</taxon>
        <taxon>Bacillota</taxon>
        <taxon>Clostridia</taxon>
        <taxon>Peptostreptococcales</taxon>
        <taxon>Thermotaleaceae</taxon>
        <taxon>Geosporobacter</taxon>
    </lineage>
</organism>
<dbReference type="Gene3D" id="3.40.50.1820">
    <property type="entry name" value="alpha/beta hydrolase"/>
    <property type="match status" value="1"/>
</dbReference>
<evidence type="ECO:0000256" key="1">
    <source>
        <dbReference type="ARBA" id="ARBA00022801"/>
    </source>
</evidence>
<dbReference type="PANTHER" id="PTHR48081:SF33">
    <property type="entry name" value="KYNURENINE FORMAMIDASE"/>
    <property type="match status" value="1"/>
</dbReference>
<dbReference type="KEGG" id="gfe:Gferi_10470"/>
<dbReference type="STRING" id="1424294.Gferi_10470"/>
<dbReference type="Proteomes" id="UP000095743">
    <property type="component" value="Chromosome"/>
</dbReference>
<dbReference type="Pfam" id="PF20434">
    <property type="entry name" value="BD-FAE"/>
    <property type="match status" value="1"/>
</dbReference>
<protein>
    <recommendedName>
        <fullName evidence="2">BD-FAE-like domain-containing protein</fullName>
    </recommendedName>
</protein>
<feature type="domain" description="BD-FAE-like" evidence="2">
    <location>
        <begin position="52"/>
        <end position="234"/>
    </location>
</feature>
<dbReference type="PANTHER" id="PTHR48081">
    <property type="entry name" value="AB HYDROLASE SUPERFAMILY PROTEIN C4A8.06C"/>
    <property type="match status" value="1"/>
</dbReference>
<name>A0A1D8GGC2_9FIRM</name>
<evidence type="ECO:0000313" key="4">
    <source>
        <dbReference type="Proteomes" id="UP000095743"/>
    </source>
</evidence>
<dbReference type="InterPro" id="IPR029058">
    <property type="entry name" value="AB_hydrolase_fold"/>
</dbReference>
<keyword evidence="4" id="KW-1185">Reference proteome</keyword>
<dbReference type="AlphaFoldDB" id="A0A1D8GGC2"/>
<dbReference type="GO" id="GO:0016787">
    <property type="term" value="F:hydrolase activity"/>
    <property type="evidence" value="ECO:0007669"/>
    <property type="project" value="UniProtKB-KW"/>
</dbReference>
<accession>A0A1D8GGC2</accession>
<dbReference type="InterPro" id="IPR050300">
    <property type="entry name" value="GDXG_lipolytic_enzyme"/>
</dbReference>
<evidence type="ECO:0000313" key="3">
    <source>
        <dbReference type="EMBL" id="AOT69971.1"/>
    </source>
</evidence>
<dbReference type="SUPFAM" id="SSF53474">
    <property type="entry name" value="alpha/beta-Hydrolases"/>
    <property type="match status" value="1"/>
</dbReference>
<reference evidence="3 4" key="1">
    <citation type="submission" date="2016-09" db="EMBL/GenBank/DDBJ databases">
        <title>Genomic analysis reveals versatility of anaerobic energy metabolism of Geosporobacter ferrireducens IRF9 of phylum Firmicutes.</title>
        <authorList>
            <person name="Kim S.-J."/>
        </authorList>
    </citation>
    <scope>NUCLEOTIDE SEQUENCE [LARGE SCALE GENOMIC DNA]</scope>
    <source>
        <strain evidence="3 4">IRF9</strain>
    </source>
</reference>
<evidence type="ECO:0000259" key="2">
    <source>
        <dbReference type="Pfam" id="PF20434"/>
    </source>
</evidence>
<keyword evidence="1" id="KW-0378">Hydrolase</keyword>
<gene>
    <name evidence="3" type="ORF">Gferi_10470</name>
</gene>
<dbReference type="EMBL" id="CP017269">
    <property type="protein sequence ID" value="AOT69971.1"/>
    <property type="molecule type" value="Genomic_DNA"/>
</dbReference>
<proteinExistence type="predicted"/>
<dbReference type="InterPro" id="IPR049492">
    <property type="entry name" value="BD-FAE-like_dom"/>
</dbReference>
<dbReference type="RefSeq" id="WP_069976207.1">
    <property type="nucleotide sequence ID" value="NZ_CP017269.1"/>
</dbReference>